<dbReference type="STRING" id="595434.RISK_000883"/>
<sequence>MIHKLLVGFVSSTLIAFCGCSESPTPNSSVSPVVNVEDDDSEMNAAIAKAQETLSFFENNWKTMGSDAYNLKFAMPTSDGELEHIWFTPIKIEGDEITGECANDPENIPNLKLGDVRTVTRSDITDWMMIVGQKCYGGYTIRVLSEREPDVAPPLEFVDPPTN</sequence>
<reference evidence="2" key="1">
    <citation type="submission" date="2015-05" db="EMBL/GenBank/DDBJ databases">
        <title>Permanent draft genome of Rhodopirellula islandicus K833.</title>
        <authorList>
            <person name="Kizina J."/>
            <person name="Richter M."/>
            <person name="Glockner F.O."/>
            <person name="Harder J."/>
        </authorList>
    </citation>
    <scope>NUCLEOTIDE SEQUENCE [LARGE SCALE GENOMIC DNA]</scope>
    <source>
        <strain evidence="2">K833</strain>
    </source>
</reference>
<dbReference type="PROSITE" id="PS51257">
    <property type="entry name" value="PROKAR_LIPOPROTEIN"/>
    <property type="match status" value="1"/>
</dbReference>
<dbReference type="InterPro" id="IPR018756">
    <property type="entry name" value="DUF2314"/>
</dbReference>
<dbReference type="PATRIC" id="fig|595434.4.peg.851"/>
<gene>
    <name evidence="2" type="ORF">RISK_000883</name>
</gene>
<dbReference type="AlphaFoldDB" id="A0A0J1BKP3"/>
<organism evidence="2 3">
    <name type="scientific">Rhodopirellula islandica</name>
    <dbReference type="NCBI Taxonomy" id="595434"/>
    <lineage>
        <taxon>Bacteria</taxon>
        <taxon>Pseudomonadati</taxon>
        <taxon>Planctomycetota</taxon>
        <taxon>Planctomycetia</taxon>
        <taxon>Pirellulales</taxon>
        <taxon>Pirellulaceae</taxon>
        <taxon>Rhodopirellula</taxon>
    </lineage>
</organism>
<dbReference type="Pfam" id="PF10077">
    <property type="entry name" value="DUF2314"/>
    <property type="match status" value="1"/>
</dbReference>
<dbReference type="Proteomes" id="UP000036367">
    <property type="component" value="Unassembled WGS sequence"/>
</dbReference>
<protein>
    <recommendedName>
        <fullName evidence="1">DUF2314 domain-containing protein</fullName>
    </recommendedName>
</protein>
<evidence type="ECO:0000313" key="2">
    <source>
        <dbReference type="EMBL" id="KLU07082.1"/>
    </source>
</evidence>
<proteinExistence type="predicted"/>
<accession>A0A0J1BKP3</accession>
<name>A0A0J1BKP3_RHOIS</name>
<feature type="domain" description="DUF2314" evidence="1">
    <location>
        <begin position="40"/>
        <end position="146"/>
    </location>
</feature>
<comment type="caution">
    <text evidence="2">The sequence shown here is derived from an EMBL/GenBank/DDBJ whole genome shotgun (WGS) entry which is preliminary data.</text>
</comment>
<evidence type="ECO:0000259" key="1">
    <source>
        <dbReference type="Pfam" id="PF10077"/>
    </source>
</evidence>
<keyword evidence="3" id="KW-1185">Reference proteome</keyword>
<dbReference type="EMBL" id="LECT01000007">
    <property type="protein sequence ID" value="KLU07082.1"/>
    <property type="molecule type" value="Genomic_DNA"/>
</dbReference>
<dbReference type="RefSeq" id="WP_053061049.1">
    <property type="nucleotide sequence ID" value="NZ_LECT01000007.1"/>
</dbReference>
<dbReference type="OrthoDB" id="121776at2"/>
<evidence type="ECO:0000313" key="3">
    <source>
        <dbReference type="Proteomes" id="UP000036367"/>
    </source>
</evidence>